<reference evidence="2" key="1">
    <citation type="journal article" date="2019" name="Int. J. Syst. Evol. Microbiol.">
        <title>The Global Catalogue of Microorganisms (GCM) 10K type strain sequencing project: providing services to taxonomists for standard genome sequencing and annotation.</title>
        <authorList>
            <consortium name="The Broad Institute Genomics Platform"/>
            <consortium name="The Broad Institute Genome Sequencing Center for Infectious Disease"/>
            <person name="Wu L."/>
            <person name="Ma J."/>
        </authorList>
    </citation>
    <scope>NUCLEOTIDE SEQUENCE [LARGE SCALE GENOMIC DNA]</scope>
    <source>
        <strain evidence="2">JCM 31696</strain>
    </source>
</reference>
<dbReference type="EMBL" id="JBHTIR010004300">
    <property type="protein sequence ID" value="MFD0856916.1"/>
    <property type="molecule type" value="Genomic_DNA"/>
</dbReference>
<protein>
    <submittedName>
        <fullName evidence="1">Uncharacterized protein</fullName>
    </submittedName>
</protein>
<comment type="caution">
    <text evidence="1">The sequence shown here is derived from an EMBL/GenBank/DDBJ whole genome shotgun (WGS) entry which is preliminary data.</text>
</comment>
<evidence type="ECO:0000313" key="2">
    <source>
        <dbReference type="Proteomes" id="UP001597083"/>
    </source>
</evidence>
<evidence type="ECO:0000313" key="1">
    <source>
        <dbReference type="EMBL" id="MFD0856916.1"/>
    </source>
</evidence>
<sequence length="134" mass="15017">MTEQNVRDVRRGCMNLIMFAAVLLPRSPLDLLPAAIRRLESLNDVPDDVLPTLAGGLTATFLGNPPDEWRDRLGPVTREESLAWIFAAWSIVSFIDFCNQEKGYAMRALEDTITRIVDEDALDDKDRPRGATSQ</sequence>
<dbReference type="Proteomes" id="UP001597083">
    <property type="component" value="Unassembled WGS sequence"/>
</dbReference>
<name>A0ABW3CR85_9ACTN</name>
<keyword evidence="2" id="KW-1185">Reference proteome</keyword>
<gene>
    <name evidence="1" type="ORF">ACFQ07_32095</name>
</gene>
<accession>A0ABW3CR85</accession>
<proteinExistence type="predicted"/>
<organism evidence="1 2">
    <name type="scientific">Actinomadura adrarensis</name>
    <dbReference type="NCBI Taxonomy" id="1819600"/>
    <lineage>
        <taxon>Bacteria</taxon>
        <taxon>Bacillati</taxon>
        <taxon>Actinomycetota</taxon>
        <taxon>Actinomycetes</taxon>
        <taxon>Streptosporangiales</taxon>
        <taxon>Thermomonosporaceae</taxon>
        <taxon>Actinomadura</taxon>
    </lineage>
</organism>